<keyword evidence="4 10" id="KW-0133">Cell shape</keyword>
<keyword evidence="2 10" id="KW-1003">Cell membrane</keyword>
<dbReference type="UniPathway" id="UPA00219"/>
<reference evidence="11 12" key="1">
    <citation type="journal article" date="2018" name="Microbiome">
        <title>Fine metagenomic profile of the Mediterranean stratified and mixed water columns revealed by assembly and recruitment.</title>
        <authorList>
            <person name="Haro-Moreno J.M."/>
            <person name="Lopez-Perez M."/>
            <person name="De La Torre J.R."/>
            <person name="Picazo A."/>
            <person name="Camacho A."/>
            <person name="Rodriguez-Valera F."/>
        </authorList>
    </citation>
    <scope>NUCLEOTIDE SEQUENCE [LARGE SCALE GENOMIC DNA]</scope>
    <source>
        <strain evidence="11">MED-G83</strain>
    </source>
</reference>
<keyword evidence="5 10" id="KW-0573">Peptidoglycan synthesis</keyword>
<comment type="subcellular location">
    <subcellularLocation>
        <location evidence="10">Cell inner membrane</location>
        <topology evidence="10">Multi-pass membrane protein</topology>
    </subcellularLocation>
    <subcellularLocation>
        <location evidence="1">Cell membrane</location>
        <topology evidence="1">Multi-pass membrane protein</topology>
    </subcellularLocation>
</comment>
<feature type="transmembrane region" description="Helical" evidence="10">
    <location>
        <begin position="406"/>
        <end position="428"/>
    </location>
</feature>
<evidence type="ECO:0000256" key="5">
    <source>
        <dbReference type="ARBA" id="ARBA00022984"/>
    </source>
</evidence>
<comment type="similarity">
    <text evidence="9 10">Belongs to the MurJ/MviN family.</text>
</comment>
<feature type="transmembrane region" description="Helical" evidence="10">
    <location>
        <begin position="343"/>
        <end position="365"/>
    </location>
</feature>
<dbReference type="Proteomes" id="UP000252147">
    <property type="component" value="Unassembled WGS sequence"/>
</dbReference>
<feature type="transmembrane region" description="Helical" evidence="10">
    <location>
        <begin position="435"/>
        <end position="458"/>
    </location>
</feature>
<evidence type="ECO:0000256" key="7">
    <source>
        <dbReference type="ARBA" id="ARBA00023136"/>
    </source>
</evidence>
<dbReference type="NCBIfam" id="TIGR01695">
    <property type="entry name" value="murJ_mviN"/>
    <property type="match status" value="1"/>
</dbReference>
<dbReference type="GO" id="GO:0005886">
    <property type="term" value="C:plasma membrane"/>
    <property type="evidence" value="ECO:0007669"/>
    <property type="project" value="UniProtKB-SubCell"/>
</dbReference>
<dbReference type="PANTHER" id="PTHR47019">
    <property type="entry name" value="LIPID II FLIPPASE MURJ"/>
    <property type="match status" value="1"/>
</dbReference>
<evidence type="ECO:0000256" key="8">
    <source>
        <dbReference type="ARBA" id="ARBA00060041"/>
    </source>
</evidence>
<comment type="pathway">
    <text evidence="10">Cell wall biogenesis; peptidoglycan biosynthesis.</text>
</comment>
<dbReference type="Pfam" id="PF03023">
    <property type="entry name" value="MurJ"/>
    <property type="match status" value="1"/>
</dbReference>
<dbReference type="PRINTS" id="PR01806">
    <property type="entry name" value="VIRFACTRMVIN"/>
</dbReference>
<dbReference type="PANTHER" id="PTHR47019:SF1">
    <property type="entry name" value="LIPID II FLIPPASE MURJ"/>
    <property type="match status" value="1"/>
</dbReference>
<keyword evidence="6 10" id="KW-1133">Transmembrane helix</keyword>
<keyword evidence="10" id="KW-0961">Cell wall biogenesis/degradation</keyword>
<comment type="caution">
    <text evidence="11">The sequence shown here is derived from an EMBL/GenBank/DDBJ whole genome shotgun (WGS) entry which is preliminary data.</text>
</comment>
<feature type="transmembrane region" description="Helical" evidence="10">
    <location>
        <begin position="180"/>
        <end position="202"/>
    </location>
</feature>
<keyword evidence="10" id="KW-0813">Transport</keyword>
<keyword evidence="10" id="KW-0997">Cell inner membrane</keyword>
<evidence type="ECO:0000256" key="9">
    <source>
        <dbReference type="ARBA" id="ARBA00061532"/>
    </source>
</evidence>
<feature type="transmembrane region" description="Helical" evidence="10">
    <location>
        <begin position="128"/>
        <end position="147"/>
    </location>
</feature>
<dbReference type="GO" id="GO:0015648">
    <property type="term" value="F:lipid-linked peptidoglycan transporter activity"/>
    <property type="evidence" value="ECO:0007669"/>
    <property type="project" value="UniProtKB-UniRule"/>
</dbReference>
<organism evidence="11 12">
    <name type="scientific">SAR86 cluster bacterium</name>
    <dbReference type="NCBI Taxonomy" id="2030880"/>
    <lineage>
        <taxon>Bacteria</taxon>
        <taxon>Pseudomonadati</taxon>
        <taxon>Pseudomonadota</taxon>
        <taxon>Gammaproteobacteria</taxon>
        <taxon>SAR86 cluster</taxon>
    </lineage>
</organism>
<dbReference type="HAMAP" id="MF_02078">
    <property type="entry name" value="MurJ_MviN"/>
    <property type="match status" value="1"/>
</dbReference>
<feature type="transmembrane region" description="Helical" evidence="10">
    <location>
        <begin position="265"/>
        <end position="283"/>
    </location>
</feature>
<evidence type="ECO:0000313" key="11">
    <source>
        <dbReference type="EMBL" id="RCL38815.1"/>
    </source>
</evidence>
<proteinExistence type="inferred from homology"/>
<dbReference type="EMBL" id="QOPD01000002">
    <property type="protein sequence ID" value="RCL38815.1"/>
    <property type="molecule type" value="Genomic_DNA"/>
</dbReference>
<dbReference type="GO" id="GO:0071555">
    <property type="term" value="P:cell wall organization"/>
    <property type="evidence" value="ECO:0007669"/>
    <property type="project" value="UniProtKB-KW"/>
</dbReference>
<feature type="transmembrane region" description="Helical" evidence="10">
    <location>
        <begin position="228"/>
        <end position="253"/>
    </location>
</feature>
<feature type="transmembrane region" description="Helical" evidence="10">
    <location>
        <begin position="154"/>
        <end position="174"/>
    </location>
</feature>
<name>A0A368BP07_9GAMM</name>
<dbReference type="GO" id="GO:0009252">
    <property type="term" value="P:peptidoglycan biosynthetic process"/>
    <property type="evidence" value="ECO:0007669"/>
    <property type="project" value="UniProtKB-UniRule"/>
</dbReference>
<dbReference type="GO" id="GO:0008360">
    <property type="term" value="P:regulation of cell shape"/>
    <property type="evidence" value="ECO:0007669"/>
    <property type="project" value="UniProtKB-KW"/>
</dbReference>
<evidence type="ECO:0000256" key="6">
    <source>
        <dbReference type="ARBA" id="ARBA00022989"/>
    </source>
</evidence>
<evidence type="ECO:0000256" key="1">
    <source>
        <dbReference type="ARBA" id="ARBA00004651"/>
    </source>
</evidence>
<gene>
    <name evidence="11" type="primary">mviN</name>
    <name evidence="10" type="synonym">murJ</name>
    <name evidence="11" type="ORF">DBW97_02025</name>
</gene>
<keyword evidence="3 10" id="KW-0812">Transmembrane</keyword>
<keyword evidence="7 10" id="KW-0472">Membrane</keyword>
<feature type="transmembrane region" description="Helical" evidence="10">
    <location>
        <begin position="377"/>
        <end position="400"/>
    </location>
</feature>
<dbReference type="InterPro" id="IPR051050">
    <property type="entry name" value="Lipid_II_flippase_MurJ/MviN"/>
</dbReference>
<dbReference type="InterPro" id="IPR004268">
    <property type="entry name" value="MurJ"/>
</dbReference>
<evidence type="ECO:0000313" key="12">
    <source>
        <dbReference type="Proteomes" id="UP000252147"/>
    </source>
</evidence>
<comment type="caution">
    <text evidence="10">Lacks conserved residue(s) required for the propagation of feature annotation.</text>
</comment>
<evidence type="ECO:0000256" key="2">
    <source>
        <dbReference type="ARBA" id="ARBA00022475"/>
    </source>
</evidence>
<sequence>MNISKFWKSSLGFSFFTFISRIFGYLRDLVLSSNLGASAIHDIFVVIFRIPNVFRSFFGEGAMSQSLVPSIIEANQHQTRFLNQVFTLLVCILAVFVLFVELFPSFFVTLFAPGYLADLGTLNNSTNFLRLIFPYILLISLVAFFGAIQNSKKYFQVVAATPIIFNITLILFALSFSNLTLGVIGTSILIAGALQLILNVLYTAKLGYLPTFDFSFDASLLKTFFNRLLPAIFAAGIYQINILVDTVFASFLVTGSPTWLYLSERIIQLPLGMFGVAIALVSLPNITELFKDNKSKELLKSTMTGFASVSLIGFGAFLGLYFLSESIIQMLFQRGEFLSSDTLQTSSSLLAYAFGLPFLMSNKFFNSIYFAVAKTKLVLWLGVFSLLLNIIFNYVFVYIFELEHVGIALATSISSIFVFTVSVAWLSLNKFFNKGAVLLAIAFIILIAILISNTYYLYG</sequence>
<dbReference type="AlphaFoldDB" id="A0A368BP07"/>
<dbReference type="GO" id="GO:0034204">
    <property type="term" value="P:lipid translocation"/>
    <property type="evidence" value="ECO:0007669"/>
    <property type="project" value="TreeGrafter"/>
</dbReference>
<feature type="transmembrane region" description="Helical" evidence="10">
    <location>
        <begin position="304"/>
        <end position="323"/>
    </location>
</feature>
<accession>A0A368BP07</accession>
<protein>
    <recommendedName>
        <fullName evidence="10">Probable lipid II flippase MurJ</fullName>
    </recommendedName>
</protein>
<evidence type="ECO:0000256" key="4">
    <source>
        <dbReference type="ARBA" id="ARBA00022960"/>
    </source>
</evidence>
<evidence type="ECO:0000256" key="10">
    <source>
        <dbReference type="HAMAP-Rule" id="MF_02078"/>
    </source>
</evidence>
<comment type="function">
    <text evidence="8 10">Involved in peptidoglycan biosynthesis. Transports lipid-linked peptidoglycan precursors from the inner to the outer leaflet of the cytoplasmic membrane.</text>
</comment>
<feature type="transmembrane region" description="Helical" evidence="10">
    <location>
        <begin position="85"/>
        <end position="108"/>
    </location>
</feature>
<evidence type="ECO:0000256" key="3">
    <source>
        <dbReference type="ARBA" id="ARBA00022692"/>
    </source>
</evidence>
<dbReference type="CDD" id="cd13123">
    <property type="entry name" value="MATE_MurJ_like"/>
    <property type="match status" value="1"/>
</dbReference>